<gene>
    <name evidence="2" type="ORF">TTAC_LOCUS3206</name>
</gene>
<protein>
    <submittedName>
        <fullName evidence="4">BTB domain-containing protein</fullName>
    </submittedName>
</protein>
<dbReference type="GO" id="GO:0008344">
    <property type="term" value="P:adult locomotory behavior"/>
    <property type="evidence" value="ECO:0007669"/>
    <property type="project" value="TreeGrafter"/>
</dbReference>
<reference evidence="2 3" key="2">
    <citation type="submission" date="2018-11" db="EMBL/GenBank/DDBJ databases">
        <authorList>
            <consortium name="Pathogen Informatics"/>
        </authorList>
    </citation>
    <scope>NUCLEOTIDE SEQUENCE [LARGE SCALE GENOMIC DNA]</scope>
</reference>
<evidence type="ECO:0000313" key="4">
    <source>
        <dbReference type="WBParaSite" id="TTAC_0000322101-mRNA-1"/>
    </source>
</evidence>
<keyword evidence="3" id="KW-1185">Reference proteome</keyword>
<dbReference type="WBParaSite" id="TTAC_0000322101-mRNA-1">
    <property type="protein sequence ID" value="TTAC_0000322101-mRNA-1"/>
    <property type="gene ID" value="TTAC_0000322101"/>
</dbReference>
<dbReference type="Proteomes" id="UP000274429">
    <property type="component" value="Unassembled WGS sequence"/>
</dbReference>
<evidence type="ECO:0000313" key="2">
    <source>
        <dbReference type="EMBL" id="VDM22152.1"/>
    </source>
</evidence>
<dbReference type="Pfam" id="PF00651">
    <property type="entry name" value="BTB"/>
    <property type="match status" value="1"/>
</dbReference>
<dbReference type="SMART" id="SM00225">
    <property type="entry name" value="BTB"/>
    <property type="match status" value="1"/>
</dbReference>
<dbReference type="EMBL" id="UYWX01002068">
    <property type="protein sequence ID" value="VDM22152.1"/>
    <property type="molecule type" value="Genomic_DNA"/>
</dbReference>
<dbReference type="Gene3D" id="3.30.710.10">
    <property type="entry name" value="Potassium Channel Kv1.1, Chain A"/>
    <property type="match status" value="1"/>
</dbReference>
<dbReference type="GO" id="GO:0048512">
    <property type="term" value="P:circadian behavior"/>
    <property type="evidence" value="ECO:0007669"/>
    <property type="project" value="TreeGrafter"/>
</dbReference>
<evidence type="ECO:0000259" key="1">
    <source>
        <dbReference type="PROSITE" id="PS50097"/>
    </source>
</evidence>
<dbReference type="GO" id="GO:0050804">
    <property type="term" value="P:modulation of chemical synaptic transmission"/>
    <property type="evidence" value="ECO:0007669"/>
    <property type="project" value="TreeGrafter"/>
</dbReference>
<name>A0A0R3WR31_HYDTA</name>
<reference evidence="4" key="1">
    <citation type="submission" date="2017-02" db="UniProtKB">
        <authorList>
            <consortium name="WormBaseParasite"/>
        </authorList>
    </citation>
    <scope>IDENTIFICATION</scope>
</reference>
<dbReference type="OrthoDB" id="9997739at2759"/>
<sequence>MLFVLGKTFFMSRSGSISFNVDHSSEVVDHIAALFKTKDFTDITLIVGGTRFPAHRVILASRCEYFRALLFGGLAETHSSLIHLNGINPTAFFYVLEYIYTGKLCISGVTVSNFDLTAHFIRSLTPQNVCLLYDLAITFDLEDLVDACLQTIDRSPSLILSNPQFLRLSKVIFFHFSCIHLLLKTIFKKSMHHSTCFTQCHMLFF</sequence>
<accession>A0A0R3WR31</accession>
<dbReference type="PANTHER" id="PTHR46306">
    <property type="entry name" value="BTB/POZ DOMAIN-CONTAINING PROTEIN 9"/>
    <property type="match status" value="1"/>
</dbReference>
<evidence type="ECO:0000313" key="3">
    <source>
        <dbReference type="Proteomes" id="UP000274429"/>
    </source>
</evidence>
<dbReference type="InterPro" id="IPR011333">
    <property type="entry name" value="SKP1/BTB/POZ_sf"/>
</dbReference>
<dbReference type="PROSITE" id="PS50097">
    <property type="entry name" value="BTB"/>
    <property type="match status" value="1"/>
</dbReference>
<dbReference type="GO" id="GO:0005737">
    <property type="term" value="C:cytoplasm"/>
    <property type="evidence" value="ECO:0007669"/>
    <property type="project" value="TreeGrafter"/>
</dbReference>
<dbReference type="STRING" id="6205.A0A0R3WR31"/>
<dbReference type="PANTHER" id="PTHR46306:SF1">
    <property type="entry name" value="BTB_POZ DOMAIN-CONTAINING PROTEIN 9"/>
    <property type="match status" value="1"/>
</dbReference>
<feature type="domain" description="BTB" evidence="1">
    <location>
        <begin position="41"/>
        <end position="108"/>
    </location>
</feature>
<dbReference type="InterPro" id="IPR000210">
    <property type="entry name" value="BTB/POZ_dom"/>
</dbReference>
<proteinExistence type="predicted"/>
<dbReference type="SUPFAM" id="SSF54695">
    <property type="entry name" value="POZ domain"/>
    <property type="match status" value="1"/>
</dbReference>
<organism evidence="4">
    <name type="scientific">Hydatigena taeniaeformis</name>
    <name type="common">Feline tapeworm</name>
    <name type="synonym">Taenia taeniaeformis</name>
    <dbReference type="NCBI Taxonomy" id="6205"/>
    <lineage>
        <taxon>Eukaryota</taxon>
        <taxon>Metazoa</taxon>
        <taxon>Spiralia</taxon>
        <taxon>Lophotrochozoa</taxon>
        <taxon>Platyhelminthes</taxon>
        <taxon>Cestoda</taxon>
        <taxon>Eucestoda</taxon>
        <taxon>Cyclophyllidea</taxon>
        <taxon>Taeniidae</taxon>
        <taxon>Hydatigera</taxon>
    </lineage>
</organism>
<dbReference type="InterPro" id="IPR052407">
    <property type="entry name" value="BTB_POZ_domain_cont_9"/>
</dbReference>
<dbReference type="AlphaFoldDB" id="A0A0R3WR31"/>